<dbReference type="InterPro" id="IPR054271">
    <property type="entry name" value="DUF7002"/>
</dbReference>
<dbReference type="Proteomes" id="UP000694001">
    <property type="component" value="Chromosome"/>
</dbReference>
<accession>A0A975U087</accession>
<organism evidence="1 2">
    <name type="scientific">Elioraea tepida</name>
    <dbReference type="NCBI Taxonomy" id="2843330"/>
    <lineage>
        <taxon>Bacteria</taxon>
        <taxon>Pseudomonadati</taxon>
        <taxon>Pseudomonadota</taxon>
        <taxon>Alphaproteobacteria</taxon>
        <taxon>Acetobacterales</taxon>
        <taxon>Elioraeaceae</taxon>
        <taxon>Elioraea</taxon>
    </lineage>
</organism>
<dbReference type="EMBL" id="CP076448">
    <property type="protein sequence ID" value="QXM23442.1"/>
    <property type="molecule type" value="Genomic_DNA"/>
</dbReference>
<evidence type="ECO:0000313" key="1">
    <source>
        <dbReference type="EMBL" id="QXM23442.1"/>
    </source>
</evidence>
<sequence>MSAEFARRFPTLFHVTDADALPSIARHGLLSAEALCTLFDMADAGTLLSRNRDRYVPLTHPVHGTAALRRQKLHDRALGPHLADGVTAEAWRRFINAHVFFWVSAGMAETLRRAEPGRRQVVLALRSAALLGSGLPLLAAPVNGGAVPRAAPRDGRLRGLGLYRPVHALPACATVKEVAVPARIPPEVLHTARHG</sequence>
<reference evidence="1" key="1">
    <citation type="submission" date="2021-06" db="EMBL/GenBank/DDBJ databases">
        <title>Elioraea tepida, sp. nov., a moderately thermophilic aerobic anoxygenic phototrophic bacterium isolated from an alkaline siliceous hot spring mat community in Yellowstone National Park, WY, USA.</title>
        <authorList>
            <person name="Saini M.K."/>
            <person name="Yoshida S."/>
            <person name="Sebastian A."/>
            <person name="Hirose S."/>
            <person name="Hara E."/>
            <person name="Tamaki H."/>
            <person name="Soulier N.T."/>
            <person name="Albert I."/>
            <person name="Hanada S."/>
            <person name="Bryant D.A."/>
            <person name="Tank M."/>
        </authorList>
    </citation>
    <scope>NUCLEOTIDE SEQUENCE</scope>
    <source>
        <strain evidence="1">MS-P2</strain>
    </source>
</reference>
<dbReference type="RefSeq" id="WP_218284302.1">
    <property type="nucleotide sequence ID" value="NZ_CP076448.1"/>
</dbReference>
<evidence type="ECO:0000313" key="2">
    <source>
        <dbReference type="Proteomes" id="UP000694001"/>
    </source>
</evidence>
<gene>
    <name evidence="1" type="ORF">KO353_08820</name>
</gene>
<keyword evidence="2" id="KW-1185">Reference proteome</keyword>
<dbReference type="AlphaFoldDB" id="A0A975U087"/>
<dbReference type="Pfam" id="PF22531">
    <property type="entry name" value="DUF7002"/>
    <property type="match status" value="1"/>
</dbReference>
<protein>
    <submittedName>
        <fullName evidence="1">Uncharacterized protein</fullName>
    </submittedName>
</protein>
<dbReference type="KEGG" id="elio:KO353_08820"/>
<proteinExistence type="predicted"/>
<name>A0A975U087_9PROT</name>